<dbReference type="SUPFAM" id="SSF51445">
    <property type="entry name" value="(Trans)glycosidases"/>
    <property type="match status" value="1"/>
</dbReference>
<feature type="binding site" evidence="5">
    <location>
        <begin position="344"/>
        <end position="347"/>
    </location>
    <ligand>
        <name>substrate</name>
    </ligand>
</feature>
<dbReference type="Gene3D" id="3.20.20.80">
    <property type="entry name" value="Glycosidases"/>
    <property type="match status" value="1"/>
</dbReference>
<evidence type="ECO:0000256" key="4">
    <source>
        <dbReference type="PIRSR" id="PIRSR003059-1"/>
    </source>
</evidence>
<evidence type="ECO:0000256" key="3">
    <source>
        <dbReference type="ARBA" id="ARBA00022679"/>
    </source>
</evidence>
<feature type="binding site" evidence="5">
    <location>
        <begin position="290"/>
        <end position="291"/>
    </location>
    <ligand>
        <name>substrate</name>
    </ligand>
</feature>
<dbReference type="Pfam" id="PF00128">
    <property type="entry name" value="Alpha-amylase"/>
    <property type="match status" value="1"/>
</dbReference>
<keyword evidence="3 7" id="KW-0808">Transferase</keyword>
<evidence type="ECO:0000256" key="1">
    <source>
        <dbReference type="ARBA" id="ARBA00008452"/>
    </source>
</evidence>
<feature type="binding site" evidence="5">
    <location>
        <position position="50"/>
    </location>
    <ligand>
        <name>substrate</name>
    </ligand>
</feature>
<dbReference type="RefSeq" id="WP_184295526.1">
    <property type="nucleotide sequence ID" value="NZ_JACHLP010000001.1"/>
</dbReference>
<dbReference type="GO" id="GO:0005975">
    <property type="term" value="P:carbohydrate metabolic process"/>
    <property type="evidence" value="ECO:0007669"/>
    <property type="project" value="InterPro"/>
</dbReference>
<dbReference type="SMART" id="SM00642">
    <property type="entry name" value="Aamy"/>
    <property type="match status" value="1"/>
</dbReference>
<feature type="active site" description="Nucleophile" evidence="4">
    <location>
        <position position="193"/>
    </location>
</feature>
<gene>
    <name evidence="7" type="ORF">HNP55_000327</name>
</gene>
<dbReference type="PIRSF" id="PIRSF003059">
    <property type="entry name" value="Sucrose_phosphorylase"/>
    <property type="match status" value="1"/>
</dbReference>
<dbReference type="NCBIfam" id="TIGR03852">
    <property type="entry name" value="sucrose_gtfA"/>
    <property type="match status" value="1"/>
</dbReference>
<dbReference type="InterPro" id="IPR006047">
    <property type="entry name" value="GH13_cat_dom"/>
</dbReference>
<comment type="caution">
    <text evidence="7">The sequence shown here is derived from an EMBL/GenBank/DDBJ whole genome shotgun (WGS) entry which is preliminary data.</text>
</comment>
<feature type="binding site" evidence="5">
    <location>
        <position position="401"/>
    </location>
    <ligand>
        <name>substrate</name>
    </ligand>
</feature>
<evidence type="ECO:0000256" key="2">
    <source>
        <dbReference type="ARBA" id="ARBA00022676"/>
    </source>
</evidence>
<evidence type="ECO:0000259" key="6">
    <source>
        <dbReference type="SMART" id="SM00642"/>
    </source>
</evidence>
<feature type="binding site" evidence="5">
    <location>
        <position position="88"/>
    </location>
    <ligand>
        <name>sucrose</name>
        <dbReference type="ChEBI" id="CHEBI:17992"/>
    </ligand>
</feature>
<dbReference type="InterPro" id="IPR017853">
    <property type="entry name" value="GH"/>
</dbReference>
<proteinExistence type="inferred from homology"/>
<dbReference type="Proteomes" id="UP000562027">
    <property type="component" value="Unassembled WGS sequence"/>
</dbReference>
<dbReference type="EMBL" id="JACHLP010000001">
    <property type="protein sequence ID" value="MBB4841832.1"/>
    <property type="molecule type" value="Genomic_DNA"/>
</dbReference>
<keyword evidence="2 7" id="KW-0328">Glycosyltransferase</keyword>
<feature type="binding site" evidence="5">
    <location>
        <position position="233"/>
    </location>
    <ligand>
        <name>substrate</name>
    </ligand>
</feature>
<evidence type="ECO:0000256" key="5">
    <source>
        <dbReference type="PIRSR" id="PIRSR003059-2"/>
    </source>
</evidence>
<accession>A0A840L576</accession>
<feature type="domain" description="Glycosyl hydrolase family 13 catalytic" evidence="6">
    <location>
        <begin position="6"/>
        <end position="432"/>
    </location>
</feature>
<protein>
    <submittedName>
        <fullName evidence="7">Sucrose phosphorylase</fullName>
        <ecNumber evidence="7">2.4.1.7</ecNumber>
    </submittedName>
</protein>
<dbReference type="InterPro" id="IPR022527">
    <property type="entry name" value="Sucrose_phospho"/>
</dbReference>
<organism evidence="7 8">
    <name type="scientific">Roseateles oligotrophus</name>
    <dbReference type="NCBI Taxonomy" id="1769250"/>
    <lineage>
        <taxon>Bacteria</taxon>
        <taxon>Pseudomonadati</taxon>
        <taxon>Pseudomonadota</taxon>
        <taxon>Betaproteobacteria</taxon>
        <taxon>Burkholderiales</taxon>
        <taxon>Sphaerotilaceae</taxon>
        <taxon>Roseateles</taxon>
    </lineage>
</organism>
<feature type="active site" description="Proton donor" evidence="4">
    <location>
        <position position="233"/>
    </location>
</feature>
<dbReference type="CDD" id="cd11355">
    <property type="entry name" value="AmyAc_Sucrose_phosphorylase"/>
    <property type="match status" value="1"/>
</dbReference>
<dbReference type="EC" id="2.4.1.7" evidence="7"/>
<dbReference type="AlphaFoldDB" id="A0A840L576"/>
<keyword evidence="8" id="KW-1185">Reference proteome</keyword>
<comment type="similarity">
    <text evidence="1">Belongs to the glycosyl hydrolase 13 family. Sucrose phosphorylase subfamily.</text>
</comment>
<evidence type="ECO:0000313" key="8">
    <source>
        <dbReference type="Proteomes" id="UP000562027"/>
    </source>
</evidence>
<dbReference type="PANTHER" id="PTHR38784:SF1">
    <property type="entry name" value="SUCROSE PHOSPHORYLASE"/>
    <property type="match status" value="1"/>
</dbReference>
<name>A0A840L576_9BURK</name>
<dbReference type="PANTHER" id="PTHR38784">
    <property type="entry name" value="SUCROSE PHOSPHORYLASE"/>
    <property type="match status" value="1"/>
</dbReference>
<dbReference type="Gene3D" id="3.90.400.10">
    <property type="entry name" value="Oligo-1,6-glucosidase, Domain 2"/>
    <property type="match status" value="1"/>
</dbReference>
<feature type="binding site" evidence="5">
    <location>
        <begin position="191"/>
        <end position="193"/>
    </location>
    <ligand>
        <name>substrate</name>
    </ligand>
</feature>
<dbReference type="InterPro" id="IPR045857">
    <property type="entry name" value="O16G_dom_2"/>
</dbReference>
<evidence type="ECO:0000313" key="7">
    <source>
        <dbReference type="EMBL" id="MBB4841832.1"/>
    </source>
</evidence>
<reference evidence="7 8" key="1">
    <citation type="submission" date="2020-08" db="EMBL/GenBank/DDBJ databases">
        <title>Functional genomics of gut bacteria from endangered species of beetles.</title>
        <authorList>
            <person name="Carlos-Shanley C."/>
        </authorList>
    </citation>
    <scope>NUCLEOTIDE SEQUENCE [LARGE SCALE GENOMIC DNA]</scope>
    <source>
        <strain evidence="7 8">S00239</strain>
    </source>
</reference>
<dbReference type="GO" id="GO:0009018">
    <property type="term" value="F:sucrose phosphorylase activity"/>
    <property type="evidence" value="ECO:0007669"/>
    <property type="project" value="UniProtKB-EC"/>
</dbReference>
<sequence length="485" mass="53931">MQNKVQLISYVDRLGGGGVADLRRLLKRPLQGLFGGVHLLPFFYPIDGADAGFDPIDHTRVDPRLGDWADIQALSQDVDVMADVIVNHVSADSPQFQDYSEKGDGSRYAGLFLSLDSVFPLGASEAQLLKVYRPRPGLPLRPITLKNGQKKILWTTFTPQQLDIDVRHPEGQAYLAAILQRFAEAGIRMIRLDAAGYAIKKAGESCFMMAETFEFIAGFAAQARALGIEVLVEVHAYYRRQIEIAARVDWVYDFALPPLALHAFFFQTAEPLKQWIRQRPCNALNVLDTHDGIGIIDIGADSADRAGSPGLVPPAELDALVERIHANSRGQSRQATGAAASNLDLYQVNCSFFDAMGRDERSYLLARALQFFLPGVPQVYYVGLLAGHNDMDLLARSGVGRDINRHRYSADEIASELQRPVVQKLLQLIRLRNECPAFGGEFQLHESAAHELRLSWRAGAHEARLRIDLQTLDHEVCFGELSLRF</sequence>
<dbReference type="InterPro" id="IPR016377">
    <property type="entry name" value="Sucrose_GGa_phosphorylase-rel"/>
</dbReference>